<evidence type="ECO:0000256" key="5">
    <source>
        <dbReference type="ARBA" id="ARBA00019998"/>
    </source>
</evidence>
<evidence type="ECO:0000256" key="8">
    <source>
        <dbReference type="ARBA" id="ARBA00022859"/>
    </source>
</evidence>
<keyword evidence="9" id="KW-0809">Transit peptide</keyword>
<dbReference type="Proteomes" id="UP001634394">
    <property type="component" value="Unassembled WGS sequence"/>
</dbReference>
<dbReference type="Pfam" id="PF06239">
    <property type="entry name" value="ECSIT_N"/>
    <property type="match status" value="1"/>
</dbReference>
<organism evidence="13 14">
    <name type="scientific">Sinanodonta woodiana</name>
    <name type="common">Chinese pond mussel</name>
    <name type="synonym">Anodonta woodiana</name>
    <dbReference type="NCBI Taxonomy" id="1069815"/>
    <lineage>
        <taxon>Eukaryota</taxon>
        <taxon>Metazoa</taxon>
        <taxon>Spiralia</taxon>
        <taxon>Lophotrochozoa</taxon>
        <taxon>Mollusca</taxon>
        <taxon>Bivalvia</taxon>
        <taxon>Autobranchia</taxon>
        <taxon>Heteroconchia</taxon>
        <taxon>Palaeoheterodonta</taxon>
        <taxon>Unionida</taxon>
        <taxon>Unionoidea</taxon>
        <taxon>Unionidae</taxon>
        <taxon>Unioninae</taxon>
        <taxon>Sinanodonta</taxon>
    </lineage>
</organism>
<evidence type="ECO:0000256" key="1">
    <source>
        <dbReference type="ARBA" id="ARBA00004123"/>
    </source>
</evidence>
<keyword evidence="10" id="KW-0496">Mitochondrion</keyword>
<evidence type="ECO:0000256" key="4">
    <source>
        <dbReference type="ARBA" id="ARBA00007674"/>
    </source>
</evidence>
<keyword evidence="8" id="KW-0391">Immunity</keyword>
<dbReference type="GO" id="GO:0045087">
    <property type="term" value="P:innate immune response"/>
    <property type="evidence" value="ECO:0007669"/>
    <property type="project" value="UniProtKB-KW"/>
</dbReference>
<comment type="similarity">
    <text evidence="4">Belongs to the ECSIT family.</text>
</comment>
<dbReference type="SMART" id="SM01284">
    <property type="entry name" value="ECSIT_Cterm"/>
    <property type="match status" value="1"/>
</dbReference>
<dbReference type="Pfam" id="PF14784">
    <property type="entry name" value="ECSIT_C"/>
    <property type="match status" value="1"/>
</dbReference>
<evidence type="ECO:0000256" key="3">
    <source>
        <dbReference type="ARBA" id="ARBA00004496"/>
    </source>
</evidence>
<sequence length="417" mass="48332">MMSHARVPQIALATLHKRLGGLASQWTCSALHMDIRHAHPRNNNCKHFHLLAQHQAQRYPLKKYENTEEEKRLLLKSSALLESAAEKAKNKESFIQAIDKYLEKESVYRRGHVEFMEAAMAKMKEFGVHNDLDCYKKMLQLFPEGKMIPKSVWQVELMHFPKQQQTAIFLMDQMEYQGVIPDEDFGCRLAAIFGTKAHAFRKYRRMMYWLPKFKNINPYPVPQAIPEDPLMMAVIALKRMAVDLENRISVWRIGEEKEFDSETDETFIASAMSPKQEELINSHPVDEPVYVEGGFTTWIRNKCLTYFILRSATPVITQKDEKEKDLFNWTLFFEDENRTDLVPKPSVHEQEDGTVLGMCITGTGSKDSLVAWIRYLQLHNPKLEKIPIVFTLRSPETRVQVPDETKENKSVIAGNKT</sequence>
<evidence type="ECO:0000259" key="12">
    <source>
        <dbReference type="SMART" id="SM01284"/>
    </source>
</evidence>
<dbReference type="InterPro" id="IPR029342">
    <property type="entry name" value="ECIST_C"/>
</dbReference>
<dbReference type="EMBL" id="JBJQND010000005">
    <property type="protein sequence ID" value="KAL3877888.1"/>
    <property type="molecule type" value="Genomic_DNA"/>
</dbReference>
<evidence type="ECO:0000313" key="13">
    <source>
        <dbReference type="EMBL" id="KAL3877888.1"/>
    </source>
</evidence>
<proteinExistence type="inferred from homology"/>
<dbReference type="InterPro" id="IPR046448">
    <property type="entry name" value="ECSIT_N"/>
</dbReference>
<dbReference type="GO" id="GO:0005634">
    <property type="term" value="C:nucleus"/>
    <property type="evidence" value="ECO:0007669"/>
    <property type="project" value="UniProtKB-SubCell"/>
</dbReference>
<accession>A0ABD3WZ62</accession>
<keyword evidence="7" id="KW-0399">Innate immunity</keyword>
<reference evidence="13 14" key="1">
    <citation type="submission" date="2024-11" db="EMBL/GenBank/DDBJ databases">
        <title>Chromosome-level genome assembly of the freshwater bivalve Anodonta woodiana.</title>
        <authorList>
            <person name="Chen X."/>
        </authorList>
    </citation>
    <scope>NUCLEOTIDE SEQUENCE [LARGE SCALE GENOMIC DNA]</scope>
    <source>
        <strain evidence="13">MN2024</strain>
        <tissue evidence="13">Gills</tissue>
    </source>
</reference>
<dbReference type="GO" id="GO:0005739">
    <property type="term" value="C:mitochondrion"/>
    <property type="evidence" value="ECO:0007669"/>
    <property type="project" value="UniProtKB-SubCell"/>
</dbReference>
<feature type="domain" description="ECSIT C-terminal" evidence="12">
    <location>
        <begin position="273"/>
        <end position="393"/>
    </location>
</feature>
<evidence type="ECO:0000256" key="6">
    <source>
        <dbReference type="ARBA" id="ARBA00022490"/>
    </source>
</evidence>
<evidence type="ECO:0000256" key="10">
    <source>
        <dbReference type="ARBA" id="ARBA00023128"/>
    </source>
</evidence>
<evidence type="ECO:0000256" key="11">
    <source>
        <dbReference type="ARBA" id="ARBA00023242"/>
    </source>
</evidence>
<keyword evidence="14" id="KW-1185">Reference proteome</keyword>
<evidence type="ECO:0000256" key="7">
    <source>
        <dbReference type="ARBA" id="ARBA00022588"/>
    </source>
</evidence>
<evidence type="ECO:0000256" key="2">
    <source>
        <dbReference type="ARBA" id="ARBA00004173"/>
    </source>
</evidence>
<dbReference type="PANTHER" id="PTHR13113:SF1">
    <property type="entry name" value="EVOLUTIONARILY CONSERVED SIGNALING INTERMEDIATE IN TOLL PATHWAY, MITOCHONDRIAL"/>
    <property type="match status" value="1"/>
</dbReference>
<dbReference type="PANTHER" id="PTHR13113">
    <property type="entry name" value="ECSIT EVOLUTIONARILY CONSERVED SIGNALING INTERMEDIATE IN TOLL PATHWAYS"/>
    <property type="match status" value="1"/>
</dbReference>
<dbReference type="AlphaFoldDB" id="A0ABD3WZ62"/>
<evidence type="ECO:0000313" key="14">
    <source>
        <dbReference type="Proteomes" id="UP001634394"/>
    </source>
</evidence>
<evidence type="ECO:0000256" key="9">
    <source>
        <dbReference type="ARBA" id="ARBA00022946"/>
    </source>
</evidence>
<comment type="caution">
    <text evidence="13">The sequence shown here is derived from an EMBL/GenBank/DDBJ whole genome shotgun (WGS) entry which is preliminary data.</text>
</comment>
<gene>
    <name evidence="13" type="ORF">ACJMK2_035532</name>
</gene>
<dbReference type="InterPro" id="IPR010418">
    <property type="entry name" value="ECSIT"/>
</dbReference>
<comment type="subcellular location">
    <subcellularLocation>
        <location evidence="3">Cytoplasm</location>
    </subcellularLocation>
    <subcellularLocation>
        <location evidence="2">Mitochondrion</location>
    </subcellularLocation>
    <subcellularLocation>
        <location evidence="1">Nucleus</location>
    </subcellularLocation>
</comment>
<keyword evidence="6" id="KW-0963">Cytoplasm</keyword>
<protein>
    <recommendedName>
        <fullName evidence="5">Evolutionarily conserved signaling intermediate in Toll pathway, mitochondrial</fullName>
    </recommendedName>
</protein>
<name>A0ABD3WZ62_SINWO</name>
<keyword evidence="11" id="KW-0539">Nucleus</keyword>